<gene>
    <name evidence="1" type="ORF">PPERSA_05212</name>
</gene>
<accession>A0A0V0R9D2</accession>
<dbReference type="AlphaFoldDB" id="A0A0V0R9D2"/>
<name>A0A0V0R9D2_PSEPJ</name>
<dbReference type="EMBL" id="LDAU01000007">
    <property type="protein sequence ID" value="KRX11103.1"/>
    <property type="molecule type" value="Genomic_DNA"/>
</dbReference>
<protein>
    <submittedName>
        <fullName evidence="1">Uncharacterized protein</fullName>
    </submittedName>
</protein>
<proteinExistence type="predicted"/>
<evidence type="ECO:0000313" key="1">
    <source>
        <dbReference type="EMBL" id="KRX11103.1"/>
    </source>
</evidence>
<evidence type="ECO:0000313" key="2">
    <source>
        <dbReference type="Proteomes" id="UP000054937"/>
    </source>
</evidence>
<reference evidence="1 2" key="1">
    <citation type="journal article" date="2015" name="Sci. Rep.">
        <title>Genome of the facultative scuticociliatosis pathogen Pseudocohnilembus persalinus provides insight into its virulence through horizontal gene transfer.</title>
        <authorList>
            <person name="Xiong J."/>
            <person name="Wang G."/>
            <person name="Cheng J."/>
            <person name="Tian M."/>
            <person name="Pan X."/>
            <person name="Warren A."/>
            <person name="Jiang C."/>
            <person name="Yuan D."/>
            <person name="Miao W."/>
        </authorList>
    </citation>
    <scope>NUCLEOTIDE SEQUENCE [LARGE SCALE GENOMIC DNA]</scope>
    <source>
        <strain evidence="1">36N120E</strain>
    </source>
</reference>
<sequence>MKQMCKSYSNQTQLKNIEQKRLSQKIISLSNKNLNFCNQKRQSAHNQKSYKQNTRFVSNFDNDTVFTNEQSNLQLFKENNRYNPDISQLETLYLSQRRDKINKDICKRSNISSENKQDYFDNNNSINFLQKTLSDYPFYQMKICENNELFDYEFEKQKDYEQYFVHYNMHEIIQKFQKLSKENNNKLLKIFMNKKNKEDKQLLSMNIKNAYMRQLKKSQTTKQFHQNVQTQENQQLKQSQRKKAYSKNFTMVQQNSPLQSFNIEESDQSNNDLEIIKYESSLCYNIISDKNEIQKQEKKQGQKYLTFDLVHNQNQNQNNQNKCSSPIQNVVNKDFQESQCNIIASQDFLKNQIDNNAIQNQRINIKKLQQQLKSKVK</sequence>
<comment type="caution">
    <text evidence="1">The sequence shown here is derived from an EMBL/GenBank/DDBJ whole genome shotgun (WGS) entry which is preliminary data.</text>
</comment>
<dbReference type="InParanoid" id="A0A0V0R9D2"/>
<organism evidence="1 2">
    <name type="scientific">Pseudocohnilembus persalinus</name>
    <name type="common">Ciliate</name>
    <dbReference type="NCBI Taxonomy" id="266149"/>
    <lineage>
        <taxon>Eukaryota</taxon>
        <taxon>Sar</taxon>
        <taxon>Alveolata</taxon>
        <taxon>Ciliophora</taxon>
        <taxon>Intramacronucleata</taxon>
        <taxon>Oligohymenophorea</taxon>
        <taxon>Scuticociliatia</taxon>
        <taxon>Philasterida</taxon>
        <taxon>Pseudocohnilembidae</taxon>
        <taxon>Pseudocohnilembus</taxon>
    </lineage>
</organism>
<dbReference type="Proteomes" id="UP000054937">
    <property type="component" value="Unassembled WGS sequence"/>
</dbReference>
<keyword evidence="2" id="KW-1185">Reference proteome</keyword>